<evidence type="ECO:0000313" key="1">
    <source>
        <dbReference type="Proteomes" id="UP000301870"/>
    </source>
</evidence>
<dbReference type="Proteomes" id="UP000301870">
    <property type="component" value="Unplaced"/>
</dbReference>
<protein>
    <submittedName>
        <fullName evidence="2">Uncharacterized protein LOC111362509</fullName>
    </submittedName>
</protein>
<proteinExistence type="predicted"/>
<gene>
    <name evidence="2" type="primary">LOC111362509</name>
</gene>
<dbReference type="OrthoDB" id="6914293at2759"/>
<keyword evidence="1" id="KW-1185">Reference proteome</keyword>
<organism evidence="1 2">
    <name type="scientific">Spodoptera litura</name>
    <name type="common">Asian cotton leafworm</name>
    <dbReference type="NCBI Taxonomy" id="69820"/>
    <lineage>
        <taxon>Eukaryota</taxon>
        <taxon>Metazoa</taxon>
        <taxon>Ecdysozoa</taxon>
        <taxon>Arthropoda</taxon>
        <taxon>Hexapoda</taxon>
        <taxon>Insecta</taxon>
        <taxon>Pterygota</taxon>
        <taxon>Neoptera</taxon>
        <taxon>Endopterygota</taxon>
        <taxon>Lepidoptera</taxon>
        <taxon>Glossata</taxon>
        <taxon>Ditrysia</taxon>
        <taxon>Noctuoidea</taxon>
        <taxon>Noctuidae</taxon>
        <taxon>Amphipyrinae</taxon>
        <taxon>Spodoptera</taxon>
    </lineage>
</organism>
<sequence>MLVAHLALLHAVACLDIQVEGDLAFDLRVPSMHSGRQRWFRVDWEGGGRPPAQELLLKMQAQQNVTVAPEVECIYQYPEKDQVNALLSNMMNELTKVFVKANKFINGVETRRSKTRKTGRRRHGLIDSDLMYVYMEKALMKELKAEKTRKKDMNPGVKKDVNDAVPRRREVNSRFKVVNKKEKAFFEVIYSNMTDEYRQFYNRTAGRVARAGRDPCRHQREARELWRGLLQHAERTLRDAARRTLHEYLRDQRVQPRARVRAHLAQFLAKELAKVRANQLEMLCDKYQLCFNDLLE</sequence>
<accession>A0A9J7J4R7</accession>
<evidence type="ECO:0000313" key="2">
    <source>
        <dbReference type="RefSeq" id="XP_022834952.1"/>
    </source>
</evidence>
<dbReference type="AlphaFoldDB" id="A0A9J7J4R7"/>
<dbReference type="RefSeq" id="XP_022834952.1">
    <property type="nucleotide sequence ID" value="XM_022979184.1"/>
</dbReference>
<dbReference type="KEGG" id="sliu:111362509"/>
<reference evidence="2" key="1">
    <citation type="submission" date="2025-08" db="UniProtKB">
        <authorList>
            <consortium name="RefSeq"/>
        </authorList>
    </citation>
    <scope>IDENTIFICATION</scope>
    <source>
        <strain evidence="2">Ishihara</strain>
        <tissue evidence="2">Whole body</tissue>
    </source>
</reference>
<dbReference type="GeneID" id="111362509"/>
<name>A0A9J7J4R7_SPOLT</name>